<feature type="compositionally biased region" description="Polar residues" evidence="1">
    <location>
        <begin position="296"/>
        <end position="312"/>
    </location>
</feature>
<protein>
    <recommendedName>
        <fullName evidence="2">RNA-editing substrate-binding complex 6 protein domain-containing protein</fullName>
    </recommendedName>
</protein>
<evidence type="ECO:0000313" key="4">
    <source>
        <dbReference type="Proteomes" id="UP000654075"/>
    </source>
</evidence>
<feature type="non-terminal residue" evidence="3">
    <location>
        <position position="1"/>
    </location>
</feature>
<dbReference type="PANTHER" id="PTHR40267">
    <property type="entry name" value="BLR3294 PROTEIN"/>
    <property type="match status" value="1"/>
</dbReference>
<dbReference type="PANTHER" id="PTHR40267:SF1">
    <property type="entry name" value="BLR3294 PROTEIN"/>
    <property type="match status" value="1"/>
</dbReference>
<gene>
    <name evidence="3" type="ORF">PGLA1383_LOCUS50232</name>
</gene>
<dbReference type="InterPro" id="IPR053714">
    <property type="entry name" value="Iso_Racemase_Enz_sf"/>
</dbReference>
<feature type="compositionally biased region" description="Basic and acidic residues" evidence="1">
    <location>
        <begin position="328"/>
        <end position="343"/>
    </location>
</feature>
<reference evidence="3" key="1">
    <citation type="submission" date="2021-02" db="EMBL/GenBank/DDBJ databases">
        <authorList>
            <person name="Dougan E. K."/>
            <person name="Rhodes N."/>
            <person name="Thang M."/>
            <person name="Chan C."/>
        </authorList>
    </citation>
    <scope>NUCLEOTIDE SEQUENCE</scope>
</reference>
<evidence type="ECO:0000256" key="1">
    <source>
        <dbReference type="SAM" id="MobiDB-lite"/>
    </source>
</evidence>
<proteinExistence type="predicted"/>
<dbReference type="AlphaFoldDB" id="A0A813HAG2"/>
<keyword evidence="4" id="KW-1185">Reference proteome</keyword>
<dbReference type="EMBL" id="CAJNNV010031073">
    <property type="protein sequence ID" value="CAE8634584.1"/>
    <property type="molecule type" value="Genomic_DNA"/>
</dbReference>
<evidence type="ECO:0000259" key="2">
    <source>
        <dbReference type="Pfam" id="PF26188"/>
    </source>
</evidence>
<feature type="domain" description="RNA-editing substrate-binding complex 6 protein" evidence="2">
    <location>
        <begin position="438"/>
        <end position="574"/>
    </location>
</feature>
<sequence length="1116" mass="123018">MSKSTPFRPIAFTQPRAVLLAVQIPTDTVLDYEGPLLMANIPGVWLRVQKCEFETEAINAETYERAANNIGRAAAALLPQVEVTAIGLACTSMSFVLGPERVRTQLQSACPQAKTTDMASAQIAALAALGVTRIALVTPYIADIAEKNAAMLSSAGFTVVAHETMHLTHDSMTDKVSKETMKEWALGVNCDEAQAVVIGCSALRACEPNFIDELEAALGKPVVTSTQSFLWSMLRTAGINDQIAGYGALFAKHFVGPLRFDSAIQSGVLGLGDGIHEGQLLMSCFESSPLDAYSFHGNTQPRSGNRDAGQNGSASSRSRSSPSSRSGGPDERRSDRAAEDVDRNRQKELQELIVAATDVETILATVRELDGAIVISTALHRLGKVPVSPETTRDPRFHILLELFKSRLPFFGSRQIANSLHGLGVINYRGGGPWVQMVCIQTQRRIREFEPQHVSNTLWACAKMQLQEPLMLRALMGRAIEDMQRFCPLDTSICTWAFATLKYRDMEWLRAVVRARHNFADFSPQNMSNFVWGLSTLNYRNDNMVLAVGREAAKKIQDFIPQEMSNFCWALATSDLCDNLMLRAVAEEVDRRVDILHTWDPQSLSNMMWAYATLAVKDDPLFRNLLDASIARIADHDTQNLANSSWAAAMVSFRCSRWLDAVAAAATRKISECQTLHLAQLAFAFARLMTTGERHGFLPALLAETLRRVEEFAPQSLFDVHDSLIFFGALPKGPGPIERRLNCVYEDLVRKLQEFAESSAHSPATPSQVAAYRQCIESTDIVTLGEHFTLAFLRHFEMLCPSEDPFIPDARKMILALREEAAVQDPVSRSIFHRAQCAWQLGVRGDPDGALADGIFESGMPTDGGPERHQLYVCRLRHPREGDAEIQALGAALSTSILRSGKTPPGLQLNLHLSDVPCVSCLGCTLQFRFRHPGVLRVSFDRGRQLREATTSTAFEAPHVVNKRQVLLPQWMLAGRFELVCRNDIDRFVQALAWLKSSVGLLAIIVNNCRCAPFEPVPGAAPVASVGQGDIAEHQIGGRYASPAKYCTQDSRLLAKSHFSGAMWRRAPTVVWHAGAPFRVPSSQAGVPCCLRHLMRRLIYLRVVIPCFGVSCSTSF</sequence>
<accession>A0A813HAG2</accession>
<dbReference type="Gene3D" id="3.40.50.12500">
    <property type="match status" value="1"/>
</dbReference>
<dbReference type="Pfam" id="PF17645">
    <property type="entry name" value="Amdase"/>
    <property type="match status" value="1"/>
</dbReference>
<dbReference type="OrthoDB" id="5955355at2759"/>
<comment type="caution">
    <text evidence="3">The sequence shown here is derived from an EMBL/GenBank/DDBJ whole genome shotgun (WGS) entry which is preliminary data.</text>
</comment>
<name>A0A813HAG2_POLGL</name>
<dbReference type="InterPro" id="IPR026286">
    <property type="entry name" value="MaiA/AMDase"/>
</dbReference>
<evidence type="ECO:0000313" key="3">
    <source>
        <dbReference type="EMBL" id="CAE8634584.1"/>
    </source>
</evidence>
<feature type="region of interest" description="Disordered" evidence="1">
    <location>
        <begin position="295"/>
        <end position="343"/>
    </location>
</feature>
<organism evidence="3 4">
    <name type="scientific">Polarella glacialis</name>
    <name type="common">Dinoflagellate</name>
    <dbReference type="NCBI Taxonomy" id="89957"/>
    <lineage>
        <taxon>Eukaryota</taxon>
        <taxon>Sar</taxon>
        <taxon>Alveolata</taxon>
        <taxon>Dinophyceae</taxon>
        <taxon>Suessiales</taxon>
        <taxon>Suessiaceae</taxon>
        <taxon>Polarella</taxon>
    </lineage>
</organism>
<dbReference type="Pfam" id="PF26188">
    <property type="entry name" value="RESC6"/>
    <property type="match status" value="1"/>
</dbReference>
<feature type="compositionally biased region" description="Low complexity" evidence="1">
    <location>
        <begin position="313"/>
        <end position="327"/>
    </location>
</feature>
<dbReference type="Proteomes" id="UP000654075">
    <property type="component" value="Unassembled WGS sequence"/>
</dbReference>
<dbReference type="InterPro" id="IPR058917">
    <property type="entry name" value="RESC6_dom"/>
</dbReference>